<keyword evidence="4" id="KW-1185">Reference proteome</keyword>
<feature type="region of interest" description="Disordered" evidence="1">
    <location>
        <begin position="186"/>
        <end position="207"/>
    </location>
</feature>
<dbReference type="AlphaFoldDB" id="A0A0D3BLP7"/>
<accession>A0A0D3BLP7</accession>
<evidence type="ECO:0000313" key="3">
    <source>
        <dbReference type="EnsemblPlants" id="Bo3g170910.1"/>
    </source>
</evidence>
<dbReference type="Gramene" id="Bo3g170910.1">
    <property type="protein sequence ID" value="Bo3g170910.1"/>
    <property type="gene ID" value="Bo3g170910"/>
</dbReference>
<dbReference type="PANTHER" id="PTHR45023">
    <property type="match status" value="1"/>
</dbReference>
<dbReference type="PANTHER" id="PTHR45023:SF4">
    <property type="entry name" value="GLYCINE-RICH PROTEIN-RELATED"/>
    <property type="match status" value="1"/>
</dbReference>
<name>A0A0D3BLP7_BRAOL</name>
<evidence type="ECO:0000256" key="1">
    <source>
        <dbReference type="SAM" id="MobiDB-lite"/>
    </source>
</evidence>
<feature type="region of interest" description="Disordered" evidence="1">
    <location>
        <begin position="1"/>
        <end position="57"/>
    </location>
</feature>
<sequence length="366" mass="41221">MGSRNFQSQSSSYVGLLNSQQGSRVDETSGESEIPPFSSQQAEQTPVDTPVDRNARRKWSPADDAVLISAWLNTSKDAVVGNEQKLGAFWKRVGDYYAASPHGQHDGEKRGDLTCKKRWHRINDQVTKFCGAYSAAERQIGSGESETDVLKKAHDIFYSDQQTKFTLEHAWCVLRFEQKWLSLNTPKATPTSKRKDGETDTSAAVPDHEIRPEGCKAAKQKRSTVQGKSVAEYTTIWEMKKEGLATQERLSKLAILDTLLAKKEPLSSVSSTCENVDDGECHVWKWWDEAMMEEMRARERHVIQLEEKVDTLTLCSDIETDQRLARVEKIVGDIGKEQSKLRLGFEYFVSAMIVVTVLIGIVLMVK</sequence>
<dbReference type="EnsemblPlants" id="Bo3g170910.1">
    <property type="protein sequence ID" value="Bo3g170910.1"/>
    <property type="gene ID" value="Bo3g170910"/>
</dbReference>
<dbReference type="Proteomes" id="UP000032141">
    <property type="component" value="Chromosome C3"/>
</dbReference>
<keyword evidence="2" id="KW-0472">Membrane</keyword>
<keyword evidence="2" id="KW-1133">Transmembrane helix</keyword>
<feature type="compositionally biased region" description="Polar residues" evidence="1">
    <location>
        <begin position="37"/>
        <end position="47"/>
    </location>
</feature>
<reference evidence="3" key="2">
    <citation type="submission" date="2015-03" db="UniProtKB">
        <authorList>
            <consortium name="EnsemblPlants"/>
        </authorList>
    </citation>
    <scope>IDENTIFICATION</scope>
</reference>
<evidence type="ECO:0000256" key="2">
    <source>
        <dbReference type="SAM" id="Phobius"/>
    </source>
</evidence>
<reference evidence="3 4" key="1">
    <citation type="journal article" date="2014" name="Genome Biol.">
        <title>Transcriptome and methylome profiling reveals relics of genome dominance in the mesopolyploid Brassica oleracea.</title>
        <authorList>
            <person name="Parkin I.A."/>
            <person name="Koh C."/>
            <person name="Tang H."/>
            <person name="Robinson S.J."/>
            <person name="Kagale S."/>
            <person name="Clarke W.E."/>
            <person name="Town C.D."/>
            <person name="Nixon J."/>
            <person name="Krishnakumar V."/>
            <person name="Bidwell S.L."/>
            <person name="Denoeud F."/>
            <person name="Belcram H."/>
            <person name="Links M.G."/>
            <person name="Just J."/>
            <person name="Clarke C."/>
            <person name="Bender T."/>
            <person name="Huebert T."/>
            <person name="Mason A.S."/>
            <person name="Pires J.C."/>
            <person name="Barker G."/>
            <person name="Moore J."/>
            <person name="Walley P.G."/>
            <person name="Manoli S."/>
            <person name="Batley J."/>
            <person name="Edwards D."/>
            <person name="Nelson M.N."/>
            <person name="Wang X."/>
            <person name="Paterson A.H."/>
            <person name="King G."/>
            <person name="Bancroft I."/>
            <person name="Chalhoub B."/>
            <person name="Sharpe A.G."/>
        </authorList>
    </citation>
    <scope>NUCLEOTIDE SEQUENCE</scope>
    <source>
        <strain evidence="3 4">cv. TO1000</strain>
    </source>
</reference>
<keyword evidence="2" id="KW-0812">Transmembrane</keyword>
<organism evidence="3 4">
    <name type="scientific">Brassica oleracea var. oleracea</name>
    <dbReference type="NCBI Taxonomy" id="109376"/>
    <lineage>
        <taxon>Eukaryota</taxon>
        <taxon>Viridiplantae</taxon>
        <taxon>Streptophyta</taxon>
        <taxon>Embryophyta</taxon>
        <taxon>Tracheophyta</taxon>
        <taxon>Spermatophyta</taxon>
        <taxon>Magnoliopsida</taxon>
        <taxon>eudicotyledons</taxon>
        <taxon>Gunneridae</taxon>
        <taxon>Pentapetalae</taxon>
        <taxon>rosids</taxon>
        <taxon>malvids</taxon>
        <taxon>Brassicales</taxon>
        <taxon>Brassicaceae</taxon>
        <taxon>Brassiceae</taxon>
        <taxon>Brassica</taxon>
    </lineage>
</organism>
<proteinExistence type="predicted"/>
<evidence type="ECO:0000313" key="4">
    <source>
        <dbReference type="Proteomes" id="UP000032141"/>
    </source>
</evidence>
<feature type="compositionally biased region" description="Polar residues" evidence="1">
    <location>
        <begin position="1"/>
        <end position="23"/>
    </location>
</feature>
<feature type="transmembrane region" description="Helical" evidence="2">
    <location>
        <begin position="347"/>
        <end position="365"/>
    </location>
</feature>
<protein>
    <submittedName>
        <fullName evidence="3">Uncharacterized protein</fullName>
    </submittedName>
</protein>
<dbReference type="HOGENOM" id="CLU_012390_9_0_1"/>